<proteinExistence type="predicted"/>
<reference evidence="4 5" key="1">
    <citation type="submission" date="2024-09" db="EMBL/GenBank/DDBJ databases">
        <authorList>
            <person name="Sun Q."/>
            <person name="Mori K."/>
        </authorList>
    </citation>
    <scope>NUCLEOTIDE SEQUENCE [LARGE SCALE GENOMIC DNA]</scope>
    <source>
        <strain evidence="4 5">CGMCC 1.9126</strain>
    </source>
</reference>
<sequence length="1261" mass="138495">MSKKRNRGSKVLISGLVLSSAFVANAPVNAESKSEVEKLVRSAESYAGSLKWAISVEGTNKDITSIPWDLYNQTKAAYQKAKDAVSKLKSDERNIYEARLQQNVELYISTTPNKVGRAVAYIDAVNAGKKIEEKKQKLEERLQKNIIDDETEKLYHDLSKELKKQSKLLDRVYGKTTREAIRNHFKKSAENVKADAMYPITIKMKLDLLEEAISNNKKEEMTKLLTLLDELVKEAEKLGNVTKHEPIYEKFNKEIKEYKEVVEAGKDEPTPAPQTPVPDNSTEQPGNDVPSEEPPSEQLPSTYDSPGSYGPSEGVATINDNVTVTSDDVTLKNMVIKGDLIISESVAEGEVCLQNVKVEGTTYVRGGGINSIHFEDSVLATVIVNKNNGAIRIVASGSTRVVEVQLESYVKIEESDLDENAEGFTDINISETVQSTDSNLQVELLGSFETINSRAAQVRLNLSEATSIESLVLNAVASVLGQGRIVTAEVNSDGSTLSTMPQNVVLNNGTTVTVNDQVIDESVSSETQTQIQTIEATQASIKVNFEKYVAGISTEEFDVTATLDGEEIELQNVQYYPAFNRITYTPLSLTEGNVGKTLSITVKPSSNSEKLHGEAISDEVFIGTGFEGRITDVAEVGFEGVTIKFRDANDANGEIVGEAVTDKFGFYSVSLPAGEYIGEMSGPNVISSNMYAAAPSDVYNTHQNETAIRAAASSELKIMLSWGEEPRDLDSHLIGQTIDGTELHTAYYDQVHEEDGVTYVDLDWDDTNSYGPETTTFRKLKDGKYVFYVHNFSEEPNLAESNANVKIFKGNAQTADQTFTLPTGTGSELYWVVFAVEIKDNGESVSVMPINELEQSEVIPNDYLKPQESLQELIATGKEFFEEEDNNSTEERDALTEAIANSEAVLANPDVTMKELFASIRGLRLALALFMEVPEEPGYEYVPVRNEVISLNAFHEFYILNDFINGLGMDPEGLELTVQEESSEIVNFSIGESTVPEEGIALQLRPVQVGEDTLHIHAENAAGQEATLTLHLRVTDVDMIDFMHFIDVGEEVSLNLNNFFVEYRGMDPETISYTFDQESEGIVEATIVEESSQPTLKLLGLTEGEDVINLYAEDGEGNSHSVQFRVQVGTITETNQLSITSVGFEDLDDNVNFSTSDIISFTFNQDISQLNLPTNVNVEVLDLGEQDQVVVYSTETPEVPIATLTVSNVVEGNVVFDGNLVVDGVNVSVELGELVSGEESSFTDTDGSDFMINQFNTGLAN</sequence>
<protein>
    <recommendedName>
        <fullName evidence="3">SbsC C-terminal domain-containing protein</fullName>
    </recommendedName>
</protein>
<keyword evidence="5" id="KW-1185">Reference proteome</keyword>
<dbReference type="Pfam" id="PF18058">
    <property type="entry name" value="SbsC_C"/>
    <property type="match status" value="1"/>
</dbReference>
<comment type="caution">
    <text evidence="4">The sequence shown here is derived from an EMBL/GenBank/DDBJ whole genome shotgun (WGS) entry which is preliminary data.</text>
</comment>
<dbReference type="SUPFAM" id="SSF49464">
    <property type="entry name" value="Carboxypeptidase regulatory domain-like"/>
    <property type="match status" value="1"/>
</dbReference>
<dbReference type="EMBL" id="JBHLUU010000028">
    <property type="protein sequence ID" value="MFC0475556.1"/>
    <property type="molecule type" value="Genomic_DNA"/>
</dbReference>
<evidence type="ECO:0000256" key="1">
    <source>
        <dbReference type="SAM" id="MobiDB-lite"/>
    </source>
</evidence>
<dbReference type="Proteomes" id="UP001589738">
    <property type="component" value="Unassembled WGS sequence"/>
</dbReference>
<gene>
    <name evidence="4" type="ORF">ACFFHF_09875</name>
</gene>
<feature type="chain" id="PRO_5046594533" description="SbsC C-terminal domain-containing protein" evidence="2">
    <location>
        <begin position="27"/>
        <end position="1261"/>
    </location>
</feature>
<organism evidence="4 5">
    <name type="scientific">Robertmurraya beringensis</name>
    <dbReference type="NCBI Taxonomy" id="641660"/>
    <lineage>
        <taxon>Bacteria</taxon>
        <taxon>Bacillati</taxon>
        <taxon>Bacillota</taxon>
        <taxon>Bacilli</taxon>
        <taxon>Bacillales</taxon>
        <taxon>Bacillaceae</taxon>
        <taxon>Robertmurraya</taxon>
    </lineage>
</organism>
<accession>A0ABV6KQF1</accession>
<dbReference type="RefSeq" id="WP_377057973.1">
    <property type="nucleotide sequence ID" value="NZ_JBHLUU010000028.1"/>
</dbReference>
<evidence type="ECO:0000256" key="2">
    <source>
        <dbReference type="SAM" id="SignalP"/>
    </source>
</evidence>
<name>A0ABV6KQF1_9BACI</name>
<dbReference type="Gene3D" id="1.20.58.790">
    <property type="match status" value="1"/>
</dbReference>
<dbReference type="Gene3D" id="2.60.40.10">
    <property type="entry name" value="Immunoglobulins"/>
    <property type="match status" value="1"/>
</dbReference>
<feature type="domain" description="SbsC C-terminal" evidence="3">
    <location>
        <begin position="52"/>
        <end position="190"/>
    </location>
</feature>
<evidence type="ECO:0000259" key="3">
    <source>
        <dbReference type="Pfam" id="PF18058"/>
    </source>
</evidence>
<keyword evidence="2" id="KW-0732">Signal</keyword>
<dbReference type="Gene3D" id="1.20.58.780">
    <property type="match status" value="1"/>
</dbReference>
<dbReference type="InterPro" id="IPR041378">
    <property type="entry name" value="S-layer_SbsC_C"/>
</dbReference>
<feature type="signal peptide" evidence="2">
    <location>
        <begin position="1"/>
        <end position="26"/>
    </location>
</feature>
<dbReference type="InterPro" id="IPR013783">
    <property type="entry name" value="Ig-like_fold"/>
</dbReference>
<feature type="region of interest" description="Disordered" evidence="1">
    <location>
        <begin position="264"/>
        <end position="316"/>
    </location>
</feature>
<evidence type="ECO:0000313" key="4">
    <source>
        <dbReference type="EMBL" id="MFC0475556.1"/>
    </source>
</evidence>
<evidence type="ECO:0000313" key="5">
    <source>
        <dbReference type="Proteomes" id="UP001589738"/>
    </source>
</evidence>
<dbReference type="InterPro" id="IPR008969">
    <property type="entry name" value="CarboxyPept-like_regulatory"/>
</dbReference>